<evidence type="ECO:0000259" key="5">
    <source>
        <dbReference type="PROSITE" id="PS50937"/>
    </source>
</evidence>
<organism evidence="6 7">
    <name type="scientific">Actinoplanes sichuanensis</name>
    <dbReference type="NCBI Taxonomy" id="512349"/>
    <lineage>
        <taxon>Bacteria</taxon>
        <taxon>Bacillati</taxon>
        <taxon>Actinomycetota</taxon>
        <taxon>Actinomycetes</taxon>
        <taxon>Micromonosporales</taxon>
        <taxon>Micromonosporaceae</taxon>
        <taxon>Actinoplanes</taxon>
    </lineage>
</organism>
<evidence type="ECO:0000256" key="2">
    <source>
        <dbReference type="ARBA" id="ARBA00023015"/>
    </source>
</evidence>
<dbReference type="InterPro" id="IPR009061">
    <property type="entry name" value="DNA-bd_dom_put_sf"/>
</dbReference>
<evidence type="ECO:0000313" key="6">
    <source>
        <dbReference type="EMBL" id="MFD1367348.1"/>
    </source>
</evidence>
<evidence type="ECO:0000313" key="7">
    <source>
        <dbReference type="Proteomes" id="UP001597183"/>
    </source>
</evidence>
<dbReference type="Pfam" id="PF13411">
    <property type="entry name" value="MerR_1"/>
    <property type="match status" value="1"/>
</dbReference>
<keyword evidence="7" id="KW-1185">Reference proteome</keyword>
<dbReference type="EMBL" id="JBHTMK010000023">
    <property type="protein sequence ID" value="MFD1367348.1"/>
    <property type="molecule type" value="Genomic_DNA"/>
</dbReference>
<evidence type="ECO:0000256" key="1">
    <source>
        <dbReference type="ARBA" id="ARBA00022491"/>
    </source>
</evidence>
<dbReference type="SMART" id="SM00422">
    <property type="entry name" value="HTH_MERR"/>
    <property type="match status" value="1"/>
</dbReference>
<reference evidence="7" key="1">
    <citation type="journal article" date="2019" name="Int. J. Syst. Evol. Microbiol.">
        <title>The Global Catalogue of Microorganisms (GCM) 10K type strain sequencing project: providing services to taxonomists for standard genome sequencing and annotation.</title>
        <authorList>
            <consortium name="The Broad Institute Genomics Platform"/>
            <consortium name="The Broad Institute Genome Sequencing Center for Infectious Disease"/>
            <person name="Wu L."/>
            <person name="Ma J."/>
        </authorList>
    </citation>
    <scope>NUCLEOTIDE SEQUENCE [LARGE SCALE GENOMIC DNA]</scope>
    <source>
        <strain evidence="7">CCM 7526</strain>
    </source>
</reference>
<dbReference type="InterPro" id="IPR047057">
    <property type="entry name" value="MerR_fam"/>
</dbReference>
<dbReference type="PROSITE" id="PS50937">
    <property type="entry name" value="HTH_MERR_2"/>
    <property type="match status" value="1"/>
</dbReference>
<keyword evidence="2" id="KW-0805">Transcription regulation</keyword>
<dbReference type="Proteomes" id="UP001597183">
    <property type="component" value="Unassembled WGS sequence"/>
</dbReference>
<dbReference type="RefSeq" id="WP_317796020.1">
    <property type="nucleotide sequence ID" value="NZ_AP028461.1"/>
</dbReference>
<dbReference type="InterPro" id="IPR000551">
    <property type="entry name" value="MerR-type_HTH_dom"/>
</dbReference>
<sequence length="130" mass="13498">MSDLLRIGELAAQAGVSNRTVDYYTQLGLLQTAERTGGGFRLYDPSAVDTIATIKQLEEHGLSLQTIANALNGAGDTDLAAKLDSLTAGLQALQEAAADAPQAQALLTLLSGRAHALIDLALTIVDSPLI</sequence>
<dbReference type="PANTHER" id="PTHR30204:SF69">
    <property type="entry name" value="MERR-FAMILY TRANSCRIPTIONAL REGULATOR"/>
    <property type="match status" value="1"/>
</dbReference>
<feature type="domain" description="HTH merR-type" evidence="5">
    <location>
        <begin position="4"/>
        <end position="73"/>
    </location>
</feature>
<dbReference type="CDD" id="cd00592">
    <property type="entry name" value="HTH_MerR-like"/>
    <property type="match status" value="1"/>
</dbReference>
<dbReference type="PANTHER" id="PTHR30204">
    <property type="entry name" value="REDOX-CYCLING DRUG-SENSING TRANSCRIPTIONAL ACTIVATOR SOXR"/>
    <property type="match status" value="1"/>
</dbReference>
<evidence type="ECO:0000256" key="3">
    <source>
        <dbReference type="ARBA" id="ARBA00023125"/>
    </source>
</evidence>
<dbReference type="SUPFAM" id="SSF46955">
    <property type="entry name" value="Putative DNA-binding domain"/>
    <property type="match status" value="1"/>
</dbReference>
<comment type="caution">
    <text evidence="6">The sequence shown here is derived from an EMBL/GenBank/DDBJ whole genome shotgun (WGS) entry which is preliminary data.</text>
</comment>
<accession>A0ABW4AAX7</accession>
<keyword evidence="3" id="KW-0238">DNA-binding</keyword>
<keyword evidence="4" id="KW-0804">Transcription</keyword>
<name>A0ABW4AAX7_9ACTN</name>
<evidence type="ECO:0000256" key="4">
    <source>
        <dbReference type="ARBA" id="ARBA00023163"/>
    </source>
</evidence>
<protein>
    <submittedName>
        <fullName evidence="6">MerR family transcriptional regulator</fullName>
    </submittedName>
</protein>
<dbReference type="Gene3D" id="1.10.1660.10">
    <property type="match status" value="1"/>
</dbReference>
<dbReference type="PRINTS" id="PR00040">
    <property type="entry name" value="HTHMERR"/>
</dbReference>
<proteinExistence type="predicted"/>
<keyword evidence="1" id="KW-0678">Repressor</keyword>
<gene>
    <name evidence="6" type="ORF">ACFQ5G_18485</name>
</gene>